<protein>
    <submittedName>
        <fullName evidence="3">Response regulator</fullName>
    </submittedName>
</protein>
<dbReference type="SMART" id="SM00448">
    <property type="entry name" value="REC"/>
    <property type="match status" value="1"/>
</dbReference>
<dbReference type="PANTHER" id="PTHR45228:SF5">
    <property type="entry name" value="CYCLIC DI-GMP PHOSPHODIESTERASE VC_1348-RELATED"/>
    <property type="match status" value="1"/>
</dbReference>
<dbReference type="InterPro" id="IPR001789">
    <property type="entry name" value="Sig_transdc_resp-reg_receiver"/>
</dbReference>
<dbReference type="Gene3D" id="3.40.50.2300">
    <property type="match status" value="1"/>
</dbReference>
<reference evidence="3" key="1">
    <citation type="submission" date="2016-10" db="EMBL/GenBank/DDBJ databases">
        <authorList>
            <person name="de Groot N.N."/>
        </authorList>
    </citation>
    <scope>NUCLEOTIDE SEQUENCE</scope>
</reference>
<dbReference type="PROSITE" id="PS50110">
    <property type="entry name" value="RESPONSE_REGULATORY"/>
    <property type="match status" value="1"/>
</dbReference>
<dbReference type="SUPFAM" id="SSF52172">
    <property type="entry name" value="CheY-like"/>
    <property type="match status" value="1"/>
</dbReference>
<proteinExistence type="predicted"/>
<dbReference type="PANTHER" id="PTHR45228">
    <property type="entry name" value="CYCLIC DI-GMP PHOSPHODIESTERASE TM_0186-RELATED"/>
    <property type="match status" value="1"/>
</dbReference>
<gene>
    <name evidence="3" type="ORF">MNB_SM-3-170</name>
</gene>
<dbReference type="InterPro" id="IPR052020">
    <property type="entry name" value="Cyclic_di-GMP/3'3'-cGAMP_PDE"/>
</dbReference>
<dbReference type="CDD" id="cd00077">
    <property type="entry name" value="HDc"/>
    <property type="match status" value="1"/>
</dbReference>
<dbReference type="SMART" id="SM00471">
    <property type="entry name" value="HDc"/>
    <property type="match status" value="1"/>
</dbReference>
<dbReference type="Gene3D" id="1.10.3210.10">
    <property type="entry name" value="Hypothetical protein af1432"/>
    <property type="match status" value="1"/>
</dbReference>
<name>A0A1W1D340_9ZZZZ</name>
<dbReference type="InterPro" id="IPR037522">
    <property type="entry name" value="HD_GYP_dom"/>
</dbReference>
<feature type="domain" description="HD-GYP" evidence="2">
    <location>
        <begin position="153"/>
        <end position="348"/>
    </location>
</feature>
<dbReference type="Pfam" id="PF13487">
    <property type="entry name" value="HD_5"/>
    <property type="match status" value="1"/>
</dbReference>
<organism evidence="3">
    <name type="scientific">hydrothermal vent metagenome</name>
    <dbReference type="NCBI Taxonomy" id="652676"/>
    <lineage>
        <taxon>unclassified sequences</taxon>
        <taxon>metagenomes</taxon>
        <taxon>ecological metagenomes</taxon>
    </lineage>
</organism>
<feature type="domain" description="Response regulatory" evidence="1">
    <location>
        <begin position="6"/>
        <end position="122"/>
    </location>
</feature>
<dbReference type="InterPro" id="IPR003607">
    <property type="entry name" value="HD/PDEase_dom"/>
</dbReference>
<evidence type="ECO:0000313" key="3">
    <source>
        <dbReference type="EMBL" id="SFV74826.1"/>
    </source>
</evidence>
<dbReference type="PROSITE" id="PS51832">
    <property type="entry name" value="HD_GYP"/>
    <property type="match status" value="1"/>
</dbReference>
<dbReference type="Pfam" id="PF00072">
    <property type="entry name" value="Response_reg"/>
    <property type="match status" value="1"/>
</dbReference>
<evidence type="ECO:0000259" key="2">
    <source>
        <dbReference type="PROSITE" id="PS51832"/>
    </source>
</evidence>
<dbReference type="CDD" id="cd19920">
    <property type="entry name" value="REC_PA4781-like"/>
    <property type="match status" value="1"/>
</dbReference>
<dbReference type="AlphaFoldDB" id="A0A1W1D340"/>
<dbReference type="SUPFAM" id="SSF109604">
    <property type="entry name" value="HD-domain/PDEase-like"/>
    <property type="match status" value="1"/>
</dbReference>
<evidence type="ECO:0000259" key="1">
    <source>
        <dbReference type="PROSITE" id="PS50110"/>
    </source>
</evidence>
<dbReference type="GO" id="GO:0000160">
    <property type="term" value="P:phosphorelay signal transduction system"/>
    <property type="evidence" value="ECO:0007669"/>
    <property type="project" value="InterPro"/>
</dbReference>
<accession>A0A1W1D340</accession>
<sequence>MNNTYNILIVDDIVENIQVVMSILQEENYSFSFAKNGKTALDILQNNNFDLVLLDIMMPGLNGFEVCKIMKSDPLLQDIPVIFLTAKADIDSVSKGFEVGGVDYISKPFHSVELLSRVKTHLELYRAKQILKQNNLHLKMKLRFEENRMLSELEQTQKEMIFVLTELIESISDETGQHIRRVADYSRLLAQYHEALSDEDVTVIYHASPMHDIGKIAIPPEILHKKGKLTQEEFEIIKTHTTIPHKYFKYPERKIIYAADIIASQHHEKYDGSGYPKGLKGEDIHIYGRIVALADVFDALTHKRVYKDAWSAEEAAKYIIERSGKQFDPYLVKIFQEHLDEFIAISNL</sequence>
<dbReference type="InterPro" id="IPR011006">
    <property type="entry name" value="CheY-like_superfamily"/>
</dbReference>
<dbReference type="EMBL" id="FPHP01000005">
    <property type="protein sequence ID" value="SFV74826.1"/>
    <property type="molecule type" value="Genomic_DNA"/>
</dbReference>